<gene>
    <name evidence="2" type="primary">Psca_1</name>
    <name evidence="2" type="ORF">EYF80_032497</name>
</gene>
<comment type="caution">
    <text evidence="2">The sequence shown here is derived from an EMBL/GenBank/DDBJ whole genome shotgun (WGS) entry which is preliminary data.</text>
</comment>
<protein>
    <submittedName>
        <fullName evidence="2">Prostate stem cell antigen</fullName>
    </submittedName>
</protein>
<reference evidence="2 3" key="1">
    <citation type="submission" date="2019-03" db="EMBL/GenBank/DDBJ databases">
        <title>First draft genome of Liparis tanakae, snailfish: a comprehensive survey of snailfish specific genes.</title>
        <authorList>
            <person name="Kim W."/>
            <person name="Song I."/>
            <person name="Jeong J.-H."/>
            <person name="Kim D."/>
            <person name="Kim S."/>
            <person name="Ryu S."/>
            <person name="Song J.Y."/>
            <person name="Lee S.K."/>
        </authorList>
    </citation>
    <scope>NUCLEOTIDE SEQUENCE [LARGE SCALE GENOMIC DNA]</scope>
    <source>
        <tissue evidence="2">Muscle</tissue>
    </source>
</reference>
<dbReference type="OrthoDB" id="9624109at2759"/>
<keyword evidence="3" id="KW-1185">Reference proteome</keyword>
<dbReference type="Proteomes" id="UP000314294">
    <property type="component" value="Unassembled WGS sequence"/>
</dbReference>
<accession>A0A4Z2GUS6</accession>
<evidence type="ECO:0000256" key="1">
    <source>
        <dbReference type="SAM" id="SignalP"/>
    </source>
</evidence>
<evidence type="ECO:0000313" key="2">
    <source>
        <dbReference type="EMBL" id="TNN57308.1"/>
    </source>
</evidence>
<feature type="chain" id="PRO_5021495142" evidence="1">
    <location>
        <begin position="19"/>
        <end position="102"/>
    </location>
</feature>
<keyword evidence="1" id="KW-0732">Signal</keyword>
<dbReference type="SUPFAM" id="SSF57302">
    <property type="entry name" value="Snake toxin-like"/>
    <property type="match status" value="1"/>
</dbReference>
<evidence type="ECO:0000313" key="3">
    <source>
        <dbReference type="Proteomes" id="UP000314294"/>
    </source>
</evidence>
<dbReference type="InterPro" id="IPR045860">
    <property type="entry name" value="Snake_toxin-like_sf"/>
</dbReference>
<dbReference type="Gene3D" id="2.10.60.10">
    <property type="entry name" value="CD59"/>
    <property type="match status" value="1"/>
</dbReference>
<dbReference type="AlphaFoldDB" id="A0A4Z2GUS6"/>
<dbReference type="EMBL" id="SRLO01000408">
    <property type="protein sequence ID" value="TNN57308.1"/>
    <property type="molecule type" value="Genomic_DNA"/>
</dbReference>
<sequence length="102" mass="10669">MQLYGALVLLLTLSAACGLRCYTCTASDPRDCTDTKSCSVIFNRCFSLRVDGFAVVNKGCQTSLLCVGAMNCCEGDLCNSATPTGPSVVLLLVSSAMITLSL</sequence>
<proteinExistence type="predicted"/>
<name>A0A4Z2GUS6_9TELE</name>
<feature type="signal peptide" evidence="1">
    <location>
        <begin position="1"/>
        <end position="18"/>
    </location>
</feature>
<organism evidence="2 3">
    <name type="scientific">Liparis tanakae</name>
    <name type="common">Tanaka's snailfish</name>
    <dbReference type="NCBI Taxonomy" id="230148"/>
    <lineage>
        <taxon>Eukaryota</taxon>
        <taxon>Metazoa</taxon>
        <taxon>Chordata</taxon>
        <taxon>Craniata</taxon>
        <taxon>Vertebrata</taxon>
        <taxon>Euteleostomi</taxon>
        <taxon>Actinopterygii</taxon>
        <taxon>Neopterygii</taxon>
        <taxon>Teleostei</taxon>
        <taxon>Neoteleostei</taxon>
        <taxon>Acanthomorphata</taxon>
        <taxon>Eupercaria</taxon>
        <taxon>Perciformes</taxon>
        <taxon>Cottioidei</taxon>
        <taxon>Cottales</taxon>
        <taxon>Liparidae</taxon>
        <taxon>Liparis</taxon>
    </lineage>
</organism>